<dbReference type="SUPFAM" id="SSF57783">
    <property type="entry name" value="Zinc beta-ribbon"/>
    <property type="match status" value="1"/>
</dbReference>
<dbReference type="GO" id="GO:0003899">
    <property type="term" value="F:DNA-directed RNA polymerase activity"/>
    <property type="evidence" value="ECO:0007669"/>
    <property type="project" value="InterPro"/>
</dbReference>
<dbReference type="InterPro" id="IPR036977">
    <property type="entry name" value="DNA_primase_Znf_CHC2"/>
</dbReference>
<sequence>MGGCGFGGLLLISIVKGICVMDMTNEVFSLSRVRELDLNYLLEKLGHEPTARKKNDTDWWYLSPLRNERTASFHIDRVDNEWYDFGLAIGGNPVDFLLRYYNCSVAEMLERLNSSFSTHQLQVFELGLQSELPRTRDRPQYHQDRYVSVTGFRDLMIPG</sequence>
<dbReference type="Proteomes" id="UP000318733">
    <property type="component" value="Unassembled WGS sequence"/>
</dbReference>
<dbReference type="GO" id="GO:0008270">
    <property type="term" value="F:zinc ion binding"/>
    <property type="evidence" value="ECO:0007669"/>
    <property type="project" value="InterPro"/>
</dbReference>
<evidence type="ECO:0000259" key="1">
    <source>
        <dbReference type="Pfam" id="PF01807"/>
    </source>
</evidence>
<feature type="domain" description="Zinc finger CHC2-type" evidence="1">
    <location>
        <begin position="50"/>
        <end position="117"/>
    </location>
</feature>
<keyword evidence="3" id="KW-1185">Reference proteome</keyword>
<comment type="caution">
    <text evidence="2">The sequence shown here is derived from an EMBL/GenBank/DDBJ whole genome shotgun (WGS) entry which is preliminary data.</text>
</comment>
<protein>
    <recommendedName>
        <fullName evidence="1">Zinc finger CHC2-type domain-containing protein</fullName>
    </recommendedName>
</protein>
<proteinExistence type="predicted"/>
<dbReference type="GO" id="GO:0006260">
    <property type="term" value="P:DNA replication"/>
    <property type="evidence" value="ECO:0007669"/>
    <property type="project" value="InterPro"/>
</dbReference>
<dbReference type="Gene3D" id="3.90.580.10">
    <property type="entry name" value="Zinc finger, CHC2-type domain"/>
    <property type="match status" value="1"/>
</dbReference>
<dbReference type="RefSeq" id="WP_144248002.1">
    <property type="nucleotide sequence ID" value="NZ_VLPK01000001.1"/>
</dbReference>
<dbReference type="OrthoDB" id="8536512at2"/>
<dbReference type="EMBL" id="VLPK01000001">
    <property type="protein sequence ID" value="TSJ44441.1"/>
    <property type="molecule type" value="Genomic_DNA"/>
</dbReference>
<dbReference type="AlphaFoldDB" id="A0A556MWZ3"/>
<name>A0A556MWZ3_9SPHI</name>
<organism evidence="2 3">
    <name type="scientific">Mucilaginibacter corticis</name>
    <dbReference type="NCBI Taxonomy" id="2597670"/>
    <lineage>
        <taxon>Bacteria</taxon>
        <taxon>Pseudomonadati</taxon>
        <taxon>Bacteroidota</taxon>
        <taxon>Sphingobacteriia</taxon>
        <taxon>Sphingobacteriales</taxon>
        <taxon>Sphingobacteriaceae</taxon>
        <taxon>Mucilaginibacter</taxon>
    </lineage>
</organism>
<gene>
    <name evidence="2" type="ORF">FO440_09760</name>
</gene>
<evidence type="ECO:0000313" key="3">
    <source>
        <dbReference type="Proteomes" id="UP000318733"/>
    </source>
</evidence>
<dbReference type="GO" id="GO:0003677">
    <property type="term" value="F:DNA binding"/>
    <property type="evidence" value="ECO:0007669"/>
    <property type="project" value="InterPro"/>
</dbReference>
<evidence type="ECO:0000313" key="2">
    <source>
        <dbReference type="EMBL" id="TSJ44441.1"/>
    </source>
</evidence>
<dbReference type="Pfam" id="PF01807">
    <property type="entry name" value="Zn_ribbon_DnaG"/>
    <property type="match status" value="1"/>
</dbReference>
<dbReference type="InterPro" id="IPR002694">
    <property type="entry name" value="Znf_CHC2"/>
</dbReference>
<reference evidence="2 3" key="1">
    <citation type="submission" date="2019-07" db="EMBL/GenBank/DDBJ databases">
        <authorList>
            <person name="Huq M.A."/>
        </authorList>
    </citation>
    <scope>NUCLEOTIDE SEQUENCE [LARGE SCALE GENOMIC DNA]</scope>
    <source>
        <strain evidence="2 3">MAH-19</strain>
    </source>
</reference>
<accession>A0A556MWZ3</accession>